<proteinExistence type="predicted"/>
<dbReference type="Pfam" id="PF00563">
    <property type="entry name" value="EAL"/>
    <property type="match status" value="1"/>
</dbReference>
<dbReference type="InterPro" id="IPR001633">
    <property type="entry name" value="EAL_dom"/>
</dbReference>
<reference evidence="4" key="1">
    <citation type="submission" date="2012-12" db="EMBL/GenBank/DDBJ databases">
        <title>Genome Sequence of Photobacterium leiognathi lrivu.4.1.</title>
        <authorList>
            <person name="Urbanczyk H."/>
            <person name="Ogura Y."/>
            <person name="Hayashi T."/>
            <person name="Dunlap P.V."/>
        </authorList>
    </citation>
    <scope>NUCLEOTIDE SEQUENCE [LARGE SCALE GENOMIC DNA]</scope>
    <source>
        <strain evidence="4">lrivu.4.1</strain>
    </source>
</reference>
<evidence type="ECO:0000259" key="1">
    <source>
        <dbReference type="PROSITE" id="PS50883"/>
    </source>
</evidence>
<dbReference type="Gene3D" id="1.10.3210.10">
    <property type="entry name" value="Hypothetical protein af1432"/>
    <property type="match status" value="1"/>
</dbReference>
<dbReference type="AlphaFoldDB" id="A0A0U1P732"/>
<dbReference type="SUPFAM" id="SSF109604">
    <property type="entry name" value="HD-domain/PDEase-like"/>
    <property type="match status" value="1"/>
</dbReference>
<dbReference type="InterPro" id="IPR035919">
    <property type="entry name" value="EAL_sf"/>
</dbReference>
<dbReference type="EMBL" id="DF196819">
    <property type="protein sequence ID" value="GAD30298.1"/>
    <property type="molecule type" value="Genomic_DNA"/>
</dbReference>
<dbReference type="Pfam" id="PF08668">
    <property type="entry name" value="HDOD"/>
    <property type="match status" value="1"/>
</dbReference>
<dbReference type="PIRSF" id="PIRSF003180">
    <property type="entry name" value="DiGMPpdiest_YuxH"/>
    <property type="match status" value="1"/>
</dbReference>
<protein>
    <submittedName>
        <fullName evidence="3">Glyceraldehyde-3-phosphate dehydrogenase</fullName>
    </submittedName>
</protein>
<dbReference type="InterPro" id="IPR014408">
    <property type="entry name" value="dGMP_Pdiesterase_EAL/HD-GYP"/>
</dbReference>
<evidence type="ECO:0000259" key="2">
    <source>
        <dbReference type="PROSITE" id="PS51833"/>
    </source>
</evidence>
<organism evidence="3 4">
    <name type="scientific">Photobacterium leiognathi lrivu.4.1</name>
    <dbReference type="NCBI Taxonomy" id="1248232"/>
    <lineage>
        <taxon>Bacteria</taxon>
        <taxon>Pseudomonadati</taxon>
        <taxon>Pseudomonadota</taxon>
        <taxon>Gammaproteobacteria</taxon>
        <taxon>Vibrionales</taxon>
        <taxon>Vibrionaceae</taxon>
        <taxon>Photobacterium</taxon>
    </lineage>
</organism>
<dbReference type="RefSeq" id="WP_008986589.1">
    <property type="nucleotide sequence ID" value="NZ_DF196819.1"/>
</dbReference>
<dbReference type="Proteomes" id="UP000030675">
    <property type="component" value="Unassembled WGS sequence"/>
</dbReference>
<dbReference type="PROSITE" id="PS50883">
    <property type="entry name" value="EAL"/>
    <property type="match status" value="1"/>
</dbReference>
<feature type="domain" description="HDOD" evidence="2">
    <location>
        <begin position="200"/>
        <end position="387"/>
    </location>
</feature>
<dbReference type="eggNOG" id="COG3434">
    <property type="taxonomic scope" value="Bacteria"/>
</dbReference>
<dbReference type="HOGENOM" id="CLU_044951_2_0_6"/>
<dbReference type="Gene3D" id="3.20.20.450">
    <property type="entry name" value="EAL domain"/>
    <property type="match status" value="1"/>
</dbReference>
<dbReference type="PANTHER" id="PTHR33525">
    <property type="match status" value="1"/>
</dbReference>
<sequence>MFSYIARQPILNRNKHTIGYELLFRDGPDNCFPNIGDEQATNRLLNDNFFSTAGEVQLTSGKRAFVNFPYNSLVSGTPFLFPKQSFIIEILESCSPTDELFEAIKQLHQKGYTLALDDFIPSEAWNRFMPYIHIIKFDIRIISIEKAARFIKFYKEKTKLRFLAEKVETQEEYQQAYDAGFDLFQGFFFSKPELIQRKSLKPSSITTLRLFKEICVAEVDYDKVEEIIATDVTLSYKLLRHVNAMTSTRSKPVTSFKQALIFLGEEKLRRFITFVATSHAVENKPPSLYNLSLQRAHFCEQLYRTRVPKDNGNQAFLTGLFSLLDSLLDQPLDELLKHLPLSEQVKLALTKRVGPLGAILNLTDAYDQANWPLVKKYSDALKINESSIADYYLESVKWSAEYEQTPAN</sequence>
<dbReference type="SUPFAM" id="SSF141868">
    <property type="entry name" value="EAL domain-like"/>
    <property type="match status" value="1"/>
</dbReference>
<dbReference type="PROSITE" id="PS51833">
    <property type="entry name" value="HDOD"/>
    <property type="match status" value="1"/>
</dbReference>
<dbReference type="PANTHER" id="PTHR33525:SF4">
    <property type="entry name" value="CYCLIC DI-GMP PHOSPHODIESTERASE CDGJ"/>
    <property type="match status" value="1"/>
</dbReference>
<dbReference type="GeneID" id="99739732"/>
<name>A0A0U1P732_PHOLE</name>
<gene>
    <name evidence="3" type="ORF">PLEI_1953</name>
</gene>
<feature type="domain" description="EAL" evidence="1">
    <location>
        <begin position="1"/>
        <end position="206"/>
    </location>
</feature>
<accession>A0A0U1P732</accession>
<dbReference type="SMART" id="SM00052">
    <property type="entry name" value="EAL"/>
    <property type="match status" value="1"/>
</dbReference>
<dbReference type="InterPro" id="IPR013976">
    <property type="entry name" value="HDOD"/>
</dbReference>
<evidence type="ECO:0000313" key="3">
    <source>
        <dbReference type="EMBL" id="GAD30298.1"/>
    </source>
</evidence>
<dbReference type="InterPro" id="IPR052340">
    <property type="entry name" value="RNase_Y/CdgJ"/>
</dbReference>
<evidence type="ECO:0000313" key="4">
    <source>
        <dbReference type="Proteomes" id="UP000030675"/>
    </source>
</evidence>